<feature type="compositionally biased region" description="Polar residues" evidence="1">
    <location>
        <begin position="713"/>
        <end position="725"/>
    </location>
</feature>
<evidence type="ECO:0000313" key="2">
    <source>
        <dbReference type="EMBL" id="WVN87658.1"/>
    </source>
</evidence>
<feature type="compositionally biased region" description="Polar residues" evidence="1">
    <location>
        <begin position="275"/>
        <end position="294"/>
    </location>
</feature>
<proteinExistence type="predicted"/>
<organism evidence="2 3">
    <name type="scientific">Cryptococcus depauperatus CBS 7841</name>
    <dbReference type="NCBI Taxonomy" id="1295531"/>
    <lineage>
        <taxon>Eukaryota</taxon>
        <taxon>Fungi</taxon>
        <taxon>Dikarya</taxon>
        <taxon>Basidiomycota</taxon>
        <taxon>Agaricomycotina</taxon>
        <taxon>Tremellomycetes</taxon>
        <taxon>Tremellales</taxon>
        <taxon>Cryptococcaceae</taxon>
        <taxon>Cryptococcus</taxon>
    </lineage>
</organism>
<keyword evidence="3" id="KW-1185">Reference proteome</keyword>
<evidence type="ECO:0000256" key="1">
    <source>
        <dbReference type="SAM" id="MobiDB-lite"/>
    </source>
</evidence>
<dbReference type="RefSeq" id="XP_066068358.1">
    <property type="nucleotide sequence ID" value="XM_066212261.1"/>
</dbReference>
<feature type="region of interest" description="Disordered" evidence="1">
    <location>
        <begin position="859"/>
        <end position="909"/>
    </location>
</feature>
<feature type="region of interest" description="Disordered" evidence="1">
    <location>
        <begin position="924"/>
        <end position="972"/>
    </location>
</feature>
<dbReference type="GeneID" id="91087054"/>
<feature type="region of interest" description="Disordered" evidence="1">
    <location>
        <begin position="619"/>
        <end position="725"/>
    </location>
</feature>
<name>A0AAJ8M132_9TREE</name>
<feature type="region of interest" description="Disordered" evidence="1">
    <location>
        <begin position="109"/>
        <end position="232"/>
    </location>
</feature>
<dbReference type="AlphaFoldDB" id="A0AAJ8M132"/>
<reference evidence="2" key="3">
    <citation type="submission" date="2024-01" db="EMBL/GenBank/DDBJ databases">
        <authorList>
            <person name="Coelho M.A."/>
            <person name="David-Palma M."/>
            <person name="Shea T."/>
            <person name="Sun S."/>
            <person name="Cuomo C.A."/>
            <person name="Heitman J."/>
        </authorList>
    </citation>
    <scope>NUCLEOTIDE SEQUENCE</scope>
    <source>
        <strain evidence="2">CBS 7841</strain>
    </source>
</reference>
<feature type="compositionally biased region" description="Acidic residues" evidence="1">
    <location>
        <begin position="958"/>
        <end position="968"/>
    </location>
</feature>
<feature type="compositionally biased region" description="Polar residues" evidence="1">
    <location>
        <begin position="924"/>
        <end position="935"/>
    </location>
</feature>
<gene>
    <name evidence="2" type="ORF">L203_102843</name>
</gene>
<dbReference type="EMBL" id="CP143786">
    <property type="protein sequence ID" value="WVN87658.1"/>
    <property type="molecule type" value="Genomic_DNA"/>
</dbReference>
<reference evidence="2" key="1">
    <citation type="submission" date="2016-06" db="EMBL/GenBank/DDBJ databases">
        <authorList>
            <person name="Cuomo C."/>
            <person name="Litvintseva A."/>
            <person name="Heitman J."/>
            <person name="Chen Y."/>
            <person name="Sun S."/>
            <person name="Springer D."/>
            <person name="Dromer F."/>
            <person name="Young S."/>
            <person name="Zeng Q."/>
            <person name="Chapman S."/>
            <person name="Gujja S."/>
            <person name="Saif S."/>
            <person name="Birren B."/>
        </authorList>
    </citation>
    <scope>NUCLEOTIDE SEQUENCE</scope>
    <source>
        <strain evidence="2">CBS 7841</strain>
    </source>
</reference>
<feature type="compositionally biased region" description="Polar residues" evidence="1">
    <location>
        <begin position="123"/>
        <end position="133"/>
    </location>
</feature>
<feature type="compositionally biased region" description="Polar residues" evidence="1">
    <location>
        <begin position="183"/>
        <end position="219"/>
    </location>
</feature>
<feature type="region of interest" description="Disordered" evidence="1">
    <location>
        <begin position="357"/>
        <end position="377"/>
    </location>
</feature>
<sequence>MLRNHKIKETRSEFAYKPREIMPDSRSSSPGNGGPHRRVVSGSLADRIAKFNNPSAPPPLPKQQVFLAPTQRGMVGNRIPSIDRKTAGILGVAPEKRTVENKGMIGNRISSIGGSYNPLIGQATGSSSGTPTTLEGAPQPSSPTGSASGSVNSSVASQALDSTGSPITSRSSTPPTSPGIAANQAQVQRGSGQVPSTYLVSTLPSLTPNLGTTSPSSTRAEAGDTVSEMSLSTPLTPVVDTVDPLASPVPKYDLVPPNLKLATGQVPNPMVRELSGQSQGAAPSVSSSLATQSVESDEEIQMMADVSGVSTPTGTPRAAQRELGEGSLTGEEDAVERGEDMQLLADKVADLAINEKDEEKTLPSVTPPTPFQEESINIQSTTPTSALIEDDIPAHKPELSSNSYVAPGLPPLLISDDGYRGKNGAGIDALAAAAFKQNLNEYEIPAKEKKQQGGEAGQSMEDIGQPDGIIMPSTKTEYSQLDNLEVKDMDNDEEEIQDSLIRTNEKETPGVSALVAVDDSNNASATQSGQETYTKTFKANETSAEASVDGAAVPAILTNEGKLAKTDKTEDAETAIVTHVGNDESITSSVAETDEEITESNVLYFEKAAQKDNLVATGEDIPKSLSQDKQLPGFSKSSEESKTEARNISAASEPLSSIATTTENLENVETDVDKVTDAPSDNFTGDSILAKQPVDEEKEMEGAESDGKVTDLENANAQDDVSSTLLQETKAVGETYKARQESSIEPSYIVKEPKAEPEVVEKKRLDVEPALLAPAGPGSEPLGDSHKEITPVVADTSSISALLFPVPPTSEPNMVGFISSEAGSMPPATPIDGAILRFFPKVPNEEGIRVEVHVNPSISPVKAKPETGTGLGLKETNKEEVPAADLSGQSAPLEHTYSPDIDQTPTKKHCSTTLSSAIVNAPSASEFNSQLNTTPPGGVGKELSKRSSTWKSPKSPLLDDEDPGDFEPGEGWAVVTKGRDA</sequence>
<feature type="region of interest" description="Disordered" evidence="1">
    <location>
        <begin position="1"/>
        <end position="39"/>
    </location>
</feature>
<reference evidence="2" key="2">
    <citation type="journal article" date="2022" name="Elife">
        <title>Obligate sexual reproduction of a homothallic fungus closely related to the Cryptococcus pathogenic species complex.</title>
        <authorList>
            <person name="Passer A.R."/>
            <person name="Clancey S.A."/>
            <person name="Shea T."/>
            <person name="David-Palma M."/>
            <person name="Averette A.F."/>
            <person name="Boekhout T."/>
            <person name="Porcel B.M."/>
            <person name="Nowrousian M."/>
            <person name="Cuomo C.A."/>
            <person name="Sun S."/>
            <person name="Heitman J."/>
            <person name="Coelho M.A."/>
        </authorList>
    </citation>
    <scope>NUCLEOTIDE SEQUENCE</scope>
    <source>
        <strain evidence="2">CBS 7841</strain>
    </source>
</reference>
<accession>A0AAJ8M132</accession>
<evidence type="ECO:0000313" key="3">
    <source>
        <dbReference type="Proteomes" id="UP000094043"/>
    </source>
</evidence>
<feature type="compositionally biased region" description="Low complexity" evidence="1">
    <location>
        <begin position="136"/>
        <end position="180"/>
    </location>
</feature>
<protein>
    <submittedName>
        <fullName evidence="2">Uncharacterized protein</fullName>
    </submittedName>
</protein>
<feature type="region of interest" description="Disordered" evidence="1">
    <location>
        <begin position="447"/>
        <end position="473"/>
    </location>
</feature>
<dbReference type="KEGG" id="cdep:91087054"/>
<feature type="compositionally biased region" description="Polar residues" evidence="1">
    <location>
        <begin position="654"/>
        <end position="667"/>
    </location>
</feature>
<dbReference type="Proteomes" id="UP000094043">
    <property type="component" value="Chromosome 3"/>
</dbReference>
<feature type="compositionally biased region" description="Basic and acidic residues" evidence="1">
    <location>
        <begin position="7"/>
        <end position="23"/>
    </location>
</feature>
<feature type="region of interest" description="Disordered" evidence="1">
    <location>
        <begin position="270"/>
        <end position="337"/>
    </location>
</feature>